<evidence type="ECO:0000313" key="4">
    <source>
        <dbReference type="Proteomes" id="UP001501676"/>
    </source>
</evidence>
<sequence>MTQIAPHRATRVDFPGPGFPVAGWDASPPTGSRRGTALFVPGYTGSKEDFAPLVDPLTDAGYRVVAIDQPGQFESPGPDSPLGYTVAWLAEVVRAVAAALDDGPVHLVGHSFGGLVSRGAVLAAPGDFRSLTLLCSGPEAILGARRDRMARLEALLPLGMAAVYDAVEEGARLDPKWREASPELKAFLKKRFIASSAAGLRGMGDALGSEPDRTADLAATGVPLLVCYGEHDDAWLPPVQADMARRLGARHVVIQRAAHSPAIENTAETVFALERFWTAVDGDERAVSTSAVHTESQ</sequence>
<evidence type="ECO:0000259" key="2">
    <source>
        <dbReference type="Pfam" id="PF12697"/>
    </source>
</evidence>
<dbReference type="PANTHER" id="PTHR43798">
    <property type="entry name" value="MONOACYLGLYCEROL LIPASE"/>
    <property type="match status" value="1"/>
</dbReference>
<protein>
    <submittedName>
        <fullName evidence="3">Alpha/beta hydrolase</fullName>
    </submittedName>
</protein>
<reference evidence="4" key="1">
    <citation type="journal article" date="2019" name="Int. J. Syst. Evol. Microbiol.">
        <title>The Global Catalogue of Microorganisms (GCM) 10K type strain sequencing project: providing services to taxonomists for standard genome sequencing and annotation.</title>
        <authorList>
            <consortium name="The Broad Institute Genomics Platform"/>
            <consortium name="The Broad Institute Genome Sequencing Center for Infectious Disease"/>
            <person name="Wu L."/>
            <person name="Ma J."/>
        </authorList>
    </citation>
    <scope>NUCLEOTIDE SEQUENCE [LARGE SCALE GENOMIC DNA]</scope>
    <source>
        <strain evidence="4">JCM 9458</strain>
    </source>
</reference>
<dbReference type="InterPro" id="IPR029058">
    <property type="entry name" value="AB_hydrolase_fold"/>
</dbReference>
<dbReference type="SUPFAM" id="SSF53474">
    <property type="entry name" value="alpha/beta-Hydrolases"/>
    <property type="match status" value="1"/>
</dbReference>
<dbReference type="RefSeq" id="WP_345731402.1">
    <property type="nucleotide sequence ID" value="NZ_BAAAYN010000041.1"/>
</dbReference>
<dbReference type="GO" id="GO:0016787">
    <property type="term" value="F:hydrolase activity"/>
    <property type="evidence" value="ECO:0007669"/>
    <property type="project" value="UniProtKB-KW"/>
</dbReference>
<organism evidence="3 4">
    <name type="scientific">Cryptosporangium minutisporangium</name>
    <dbReference type="NCBI Taxonomy" id="113569"/>
    <lineage>
        <taxon>Bacteria</taxon>
        <taxon>Bacillati</taxon>
        <taxon>Actinomycetota</taxon>
        <taxon>Actinomycetes</taxon>
        <taxon>Cryptosporangiales</taxon>
        <taxon>Cryptosporangiaceae</taxon>
        <taxon>Cryptosporangium</taxon>
    </lineage>
</organism>
<dbReference type="EMBL" id="BAAAYN010000041">
    <property type="protein sequence ID" value="GAA3393207.1"/>
    <property type="molecule type" value="Genomic_DNA"/>
</dbReference>
<keyword evidence="1 3" id="KW-0378">Hydrolase</keyword>
<name>A0ABP6T5N7_9ACTN</name>
<proteinExistence type="predicted"/>
<comment type="caution">
    <text evidence="3">The sequence shown here is derived from an EMBL/GenBank/DDBJ whole genome shotgun (WGS) entry which is preliminary data.</text>
</comment>
<dbReference type="Proteomes" id="UP001501676">
    <property type="component" value="Unassembled WGS sequence"/>
</dbReference>
<evidence type="ECO:0000313" key="3">
    <source>
        <dbReference type="EMBL" id="GAA3393207.1"/>
    </source>
</evidence>
<dbReference type="Pfam" id="PF12697">
    <property type="entry name" value="Abhydrolase_6"/>
    <property type="match status" value="1"/>
</dbReference>
<keyword evidence="4" id="KW-1185">Reference proteome</keyword>
<dbReference type="Gene3D" id="3.40.50.1820">
    <property type="entry name" value="alpha/beta hydrolase"/>
    <property type="match status" value="1"/>
</dbReference>
<dbReference type="InterPro" id="IPR000073">
    <property type="entry name" value="AB_hydrolase_1"/>
</dbReference>
<gene>
    <name evidence="3" type="ORF">GCM10020369_57860</name>
</gene>
<dbReference type="InterPro" id="IPR050266">
    <property type="entry name" value="AB_hydrolase_sf"/>
</dbReference>
<feature type="domain" description="AB hydrolase-1" evidence="2">
    <location>
        <begin position="38"/>
        <end position="269"/>
    </location>
</feature>
<dbReference type="PANTHER" id="PTHR43798:SF31">
    <property type="entry name" value="AB HYDROLASE SUPERFAMILY PROTEIN YCLE"/>
    <property type="match status" value="1"/>
</dbReference>
<accession>A0ABP6T5N7</accession>
<evidence type="ECO:0000256" key="1">
    <source>
        <dbReference type="ARBA" id="ARBA00022801"/>
    </source>
</evidence>